<dbReference type="OrthoDB" id="1261364at2"/>
<evidence type="ECO:0000256" key="1">
    <source>
        <dbReference type="SAM" id="Phobius"/>
    </source>
</evidence>
<evidence type="ECO:0000313" key="3">
    <source>
        <dbReference type="Proteomes" id="UP000199203"/>
    </source>
</evidence>
<proteinExistence type="predicted"/>
<dbReference type="Proteomes" id="UP000199203">
    <property type="component" value="Unassembled WGS sequence"/>
</dbReference>
<feature type="transmembrane region" description="Helical" evidence="1">
    <location>
        <begin position="12"/>
        <end position="29"/>
    </location>
</feature>
<accession>A0A1G7JLD9</accession>
<keyword evidence="1" id="KW-0472">Membrane</keyword>
<keyword evidence="1" id="KW-0812">Transmembrane</keyword>
<reference evidence="3" key="1">
    <citation type="submission" date="2016-10" db="EMBL/GenBank/DDBJ databases">
        <authorList>
            <person name="Varghese N."/>
            <person name="Submissions S."/>
        </authorList>
    </citation>
    <scope>NUCLEOTIDE SEQUENCE [LARGE SCALE GENOMIC DNA]</scope>
    <source>
        <strain evidence="3">DSM 19684</strain>
    </source>
</reference>
<dbReference type="STRING" id="454006.SAMN05421825_1420"/>
<dbReference type="RefSeq" id="WP_089872573.1">
    <property type="nucleotide sequence ID" value="NZ_FNBH01000001.1"/>
</dbReference>
<evidence type="ECO:0000313" key="2">
    <source>
        <dbReference type="EMBL" id="SDF25731.1"/>
    </source>
</evidence>
<feature type="transmembrane region" description="Helical" evidence="1">
    <location>
        <begin position="41"/>
        <end position="62"/>
    </location>
</feature>
<keyword evidence="1" id="KW-1133">Transmembrane helix</keyword>
<sequence length="151" mass="17717">MKINNRRKTILAVYGFSFILLLDFIFLFFADRFLKMNDTTLYVICFIIFLLASWRLITLKLFSLEITEHIISVKYGNLFSQLKRPVLEVPLHKVVSLKIDKEIMDRILLISIKSKRGIRNFHYRIGSISNTEAEKFEKIKDIIKASSINEA</sequence>
<gene>
    <name evidence="2" type="ORF">SAMN05421825_1420</name>
</gene>
<organism evidence="2 3">
    <name type="scientific">Epilithonimonas hungarica</name>
    <dbReference type="NCBI Taxonomy" id="454006"/>
    <lineage>
        <taxon>Bacteria</taxon>
        <taxon>Pseudomonadati</taxon>
        <taxon>Bacteroidota</taxon>
        <taxon>Flavobacteriia</taxon>
        <taxon>Flavobacteriales</taxon>
        <taxon>Weeksellaceae</taxon>
        <taxon>Chryseobacterium group</taxon>
        <taxon>Epilithonimonas</taxon>
    </lineage>
</organism>
<keyword evidence="3" id="KW-1185">Reference proteome</keyword>
<protein>
    <recommendedName>
        <fullName evidence="4">DUF304 domain-containing protein</fullName>
    </recommendedName>
</protein>
<name>A0A1G7JLD9_9FLAO</name>
<dbReference type="AlphaFoldDB" id="A0A1G7JLD9"/>
<dbReference type="EMBL" id="FNBH01000001">
    <property type="protein sequence ID" value="SDF25731.1"/>
    <property type="molecule type" value="Genomic_DNA"/>
</dbReference>
<evidence type="ECO:0008006" key="4">
    <source>
        <dbReference type="Google" id="ProtNLM"/>
    </source>
</evidence>